<proteinExistence type="predicted"/>
<protein>
    <submittedName>
        <fullName evidence="1">HSP20 domain-containing protein</fullName>
    </submittedName>
</protein>
<reference evidence="1 2" key="1">
    <citation type="journal article" date="2023" name="Science">
        <title>Complex scaffold remodeling in plant triterpene biosynthesis.</title>
        <authorList>
            <person name="De La Pena R."/>
            <person name="Hodgson H."/>
            <person name="Liu J.C."/>
            <person name="Stephenson M.J."/>
            <person name="Martin A.C."/>
            <person name="Owen C."/>
            <person name="Harkess A."/>
            <person name="Leebens-Mack J."/>
            <person name="Jimenez L.E."/>
            <person name="Osbourn A."/>
            <person name="Sattely E.S."/>
        </authorList>
    </citation>
    <scope>NUCLEOTIDE SEQUENCE [LARGE SCALE GENOMIC DNA]</scope>
    <source>
        <strain evidence="2">cv. JPN11</strain>
        <tissue evidence="1">Leaf</tissue>
    </source>
</reference>
<keyword evidence="2" id="KW-1185">Reference proteome</keyword>
<evidence type="ECO:0000313" key="1">
    <source>
        <dbReference type="EMBL" id="KAJ4700973.1"/>
    </source>
</evidence>
<evidence type="ECO:0000313" key="2">
    <source>
        <dbReference type="Proteomes" id="UP001164539"/>
    </source>
</evidence>
<dbReference type="Proteomes" id="UP001164539">
    <property type="component" value="Chromosome 14"/>
</dbReference>
<name>A0ACC1WRP8_MELAZ</name>
<accession>A0ACC1WRP8</accession>
<dbReference type="EMBL" id="CM051407">
    <property type="protein sequence ID" value="KAJ4700973.1"/>
    <property type="molecule type" value="Genomic_DNA"/>
</dbReference>
<sequence length="497" mass="56251">MELELGLKITHTRDDDDDNDLTSRTDLRITMDQSGPVFVSKETETKFILIAHLTGFREENIRIEINEDGSRIAISGRKPVQEMMLVGWIMQKREVEIRAFRKVFRIPNGVILDKIKDNFNDESSDLTISMPKYVKGFCGFGIEEVEEEQMRSTAADKEIRRKSKVPGKMEETNQVLAQKVIDKEGPKKEVIEEKIEGKRDSGQVVEQAIDLDKELPERGDMEKMKEKPEESEEKVDGVEFRTSENAAEKVEGFIKKESEEPEVKARQENDQDVERSSEKPEMERQASLEKVEPPVVTEAIQENAALKPEEQADGQAIQTQETQEQKLPKEEAAELGSGKHVSGPEITKSTEYGDDEVTKQSEFTSSSSAQDEEKQTVNEDFHVESEKPGELQKQGSSTEIQELKKLEEPSQEPELEETQGDETKEEETGEESQPQEEVDEHESHELEKQRGLTQADAAKMKKNGSRRAKVCPPLVVAGSALLVSLIVLLFHLIRSKK</sequence>
<comment type="caution">
    <text evidence="1">The sequence shown here is derived from an EMBL/GenBank/DDBJ whole genome shotgun (WGS) entry which is preliminary data.</text>
</comment>
<organism evidence="1 2">
    <name type="scientific">Melia azedarach</name>
    <name type="common">Chinaberry tree</name>
    <dbReference type="NCBI Taxonomy" id="155640"/>
    <lineage>
        <taxon>Eukaryota</taxon>
        <taxon>Viridiplantae</taxon>
        <taxon>Streptophyta</taxon>
        <taxon>Embryophyta</taxon>
        <taxon>Tracheophyta</taxon>
        <taxon>Spermatophyta</taxon>
        <taxon>Magnoliopsida</taxon>
        <taxon>eudicotyledons</taxon>
        <taxon>Gunneridae</taxon>
        <taxon>Pentapetalae</taxon>
        <taxon>rosids</taxon>
        <taxon>malvids</taxon>
        <taxon>Sapindales</taxon>
        <taxon>Meliaceae</taxon>
        <taxon>Melia</taxon>
    </lineage>
</organism>
<gene>
    <name evidence="1" type="ORF">OWV82_024280</name>
</gene>